<gene>
    <name evidence="11" type="ORF">PaecuDRAFT_4687</name>
</gene>
<dbReference type="Gene3D" id="3.30.300.30">
    <property type="match status" value="1"/>
</dbReference>
<dbReference type="GO" id="GO:0005737">
    <property type="term" value="C:cytoplasm"/>
    <property type="evidence" value="ECO:0007669"/>
    <property type="project" value="TreeGrafter"/>
</dbReference>
<protein>
    <submittedName>
        <fullName evidence="11">Amino acid adenylation domain protein</fullName>
    </submittedName>
</protein>
<dbReference type="InterPro" id="IPR001242">
    <property type="entry name" value="Condensation_dom"/>
</dbReference>
<dbReference type="SUPFAM" id="SSF56801">
    <property type="entry name" value="Acetyl-CoA synthetase-like"/>
    <property type="match status" value="1"/>
</dbReference>
<dbReference type="InterPro" id="IPR045851">
    <property type="entry name" value="AMP-bd_C_sf"/>
</dbReference>
<dbReference type="FunFam" id="3.40.50.12780:FF:000012">
    <property type="entry name" value="Non-ribosomal peptide synthetase"/>
    <property type="match status" value="1"/>
</dbReference>
<evidence type="ECO:0000256" key="8">
    <source>
        <dbReference type="ARBA" id="ARBA00023268"/>
    </source>
</evidence>
<dbReference type="Pfam" id="PF00501">
    <property type="entry name" value="AMP-binding"/>
    <property type="match status" value="1"/>
</dbReference>
<dbReference type="InterPro" id="IPR010060">
    <property type="entry name" value="NRPS_synth"/>
</dbReference>
<dbReference type="InterPro" id="IPR020459">
    <property type="entry name" value="AMP-binding"/>
</dbReference>
<dbReference type="InterPro" id="IPR006162">
    <property type="entry name" value="Ppantetheine_attach_site"/>
</dbReference>
<feature type="coiled-coil region" evidence="9">
    <location>
        <begin position="42"/>
        <end position="69"/>
    </location>
</feature>
<dbReference type="Gene3D" id="3.30.559.10">
    <property type="entry name" value="Chloramphenicol acetyltransferase-like domain"/>
    <property type="match status" value="2"/>
</dbReference>
<dbReference type="GO" id="GO:0044550">
    <property type="term" value="P:secondary metabolite biosynthetic process"/>
    <property type="evidence" value="ECO:0007669"/>
    <property type="project" value="UniProtKB-ARBA"/>
</dbReference>
<dbReference type="OrthoDB" id="9765680at2"/>
<comment type="cofactor">
    <cofactor evidence="1">
        <name>pantetheine 4'-phosphate</name>
        <dbReference type="ChEBI" id="CHEBI:47942"/>
    </cofactor>
</comment>
<evidence type="ECO:0000313" key="12">
    <source>
        <dbReference type="Proteomes" id="UP000005387"/>
    </source>
</evidence>
<keyword evidence="8" id="KW-0511">Multifunctional enzyme</keyword>
<dbReference type="Gene3D" id="2.30.38.10">
    <property type="entry name" value="Luciferase, Domain 3"/>
    <property type="match status" value="1"/>
</dbReference>
<dbReference type="GO" id="GO:0017000">
    <property type="term" value="P:antibiotic biosynthetic process"/>
    <property type="evidence" value="ECO:0007669"/>
    <property type="project" value="UniProtKB-KW"/>
</dbReference>
<evidence type="ECO:0000256" key="5">
    <source>
        <dbReference type="ARBA" id="ARBA00022598"/>
    </source>
</evidence>
<keyword evidence="7" id="KW-0045">Antibiotic biosynthesis</keyword>
<dbReference type="PROSITE" id="PS50075">
    <property type="entry name" value="CARRIER"/>
    <property type="match status" value="1"/>
</dbReference>
<dbReference type="RefSeq" id="WP_006040667.1">
    <property type="nucleotide sequence ID" value="NZ_AEDD01000016.1"/>
</dbReference>
<organism evidence="11 12">
    <name type="scientific">Paenibacillus curdlanolyticus YK9</name>
    <dbReference type="NCBI Taxonomy" id="717606"/>
    <lineage>
        <taxon>Bacteria</taxon>
        <taxon>Bacillati</taxon>
        <taxon>Bacillota</taxon>
        <taxon>Bacilli</taxon>
        <taxon>Bacillales</taxon>
        <taxon>Paenibacillaceae</taxon>
        <taxon>Paenibacillus</taxon>
    </lineage>
</organism>
<dbReference type="Gene3D" id="1.10.1200.10">
    <property type="entry name" value="ACP-like"/>
    <property type="match status" value="1"/>
</dbReference>
<evidence type="ECO:0000313" key="11">
    <source>
        <dbReference type="EMBL" id="EFM08498.1"/>
    </source>
</evidence>
<reference evidence="11 12" key="1">
    <citation type="submission" date="2010-07" db="EMBL/GenBank/DDBJ databases">
        <title>The draft genome of Paenibacillus curdlanolyticus YK9.</title>
        <authorList>
            <consortium name="US DOE Joint Genome Institute (JGI-PGF)"/>
            <person name="Lucas S."/>
            <person name="Copeland A."/>
            <person name="Lapidus A."/>
            <person name="Cheng J.-F."/>
            <person name="Bruce D."/>
            <person name="Goodwin L."/>
            <person name="Pitluck S."/>
            <person name="Land M.L."/>
            <person name="Hauser L."/>
            <person name="Chang Y.-J."/>
            <person name="Jeffries C."/>
            <person name="Anderson I.J."/>
            <person name="Johnson E."/>
            <person name="Loganathan U."/>
            <person name="Mulhopadhyay B."/>
            <person name="Kyrpides N."/>
            <person name="Woyke T.J."/>
        </authorList>
    </citation>
    <scope>NUCLEOTIDE SEQUENCE [LARGE SCALE GENOMIC DNA]</scope>
    <source>
        <strain evidence="11 12">YK9</strain>
    </source>
</reference>
<evidence type="ECO:0000256" key="2">
    <source>
        <dbReference type="ARBA" id="ARBA00006432"/>
    </source>
</evidence>
<dbReference type="PRINTS" id="PR00154">
    <property type="entry name" value="AMPBINDING"/>
</dbReference>
<dbReference type="GO" id="GO:0016874">
    <property type="term" value="F:ligase activity"/>
    <property type="evidence" value="ECO:0007669"/>
    <property type="project" value="UniProtKB-KW"/>
</dbReference>
<dbReference type="InterPro" id="IPR010071">
    <property type="entry name" value="AA_adenyl_dom"/>
</dbReference>
<dbReference type="NCBIfam" id="TIGR01720">
    <property type="entry name" value="NRPS-para261"/>
    <property type="match status" value="1"/>
</dbReference>
<accession>E0IG96</accession>
<dbReference type="Pfam" id="PF00668">
    <property type="entry name" value="Condensation"/>
    <property type="match status" value="2"/>
</dbReference>
<evidence type="ECO:0000256" key="7">
    <source>
        <dbReference type="ARBA" id="ARBA00023194"/>
    </source>
</evidence>
<dbReference type="FunFam" id="3.30.300.30:FF:000010">
    <property type="entry name" value="Enterobactin synthetase component F"/>
    <property type="match status" value="1"/>
</dbReference>
<dbReference type="Pfam" id="PF00550">
    <property type="entry name" value="PP-binding"/>
    <property type="match status" value="1"/>
</dbReference>
<comment type="similarity">
    <text evidence="2">Belongs to the ATP-dependent AMP-binding enzyme family.</text>
</comment>
<keyword evidence="6" id="KW-0677">Repeat</keyword>
<dbReference type="GO" id="GO:0043041">
    <property type="term" value="P:amino acid activation for nonribosomal peptide biosynthetic process"/>
    <property type="evidence" value="ECO:0007669"/>
    <property type="project" value="TreeGrafter"/>
</dbReference>
<keyword evidence="9" id="KW-0175">Coiled coil</keyword>
<dbReference type="GO" id="GO:0008610">
    <property type="term" value="P:lipid biosynthetic process"/>
    <property type="evidence" value="ECO:0007669"/>
    <property type="project" value="UniProtKB-ARBA"/>
</dbReference>
<keyword evidence="3" id="KW-0596">Phosphopantetheine</keyword>
<dbReference type="InterPro" id="IPR000873">
    <property type="entry name" value="AMP-dep_synth/lig_dom"/>
</dbReference>
<dbReference type="PROSITE" id="PS00012">
    <property type="entry name" value="PHOSPHOPANTETHEINE"/>
    <property type="match status" value="1"/>
</dbReference>
<dbReference type="STRING" id="717606.PaecuDRAFT_4687"/>
<evidence type="ECO:0000256" key="4">
    <source>
        <dbReference type="ARBA" id="ARBA00022553"/>
    </source>
</evidence>
<evidence type="ECO:0000256" key="6">
    <source>
        <dbReference type="ARBA" id="ARBA00022737"/>
    </source>
</evidence>
<dbReference type="eggNOG" id="COG1020">
    <property type="taxonomic scope" value="Bacteria"/>
</dbReference>
<keyword evidence="12" id="KW-1185">Reference proteome</keyword>
<evidence type="ECO:0000256" key="9">
    <source>
        <dbReference type="SAM" id="Coils"/>
    </source>
</evidence>
<dbReference type="Gene3D" id="3.40.50.980">
    <property type="match status" value="2"/>
</dbReference>
<keyword evidence="4" id="KW-0597">Phosphoprotein</keyword>
<dbReference type="FunFam" id="3.40.50.980:FF:000001">
    <property type="entry name" value="Non-ribosomal peptide synthetase"/>
    <property type="match status" value="1"/>
</dbReference>
<proteinExistence type="inferred from homology"/>
<dbReference type="InterPro" id="IPR025110">
    <property type="entry name" value="AMP-bd_C"/>
</dbReference>
<keyword evidence="5" id="KW-0436">Ligase</keyword>
<dbReference type="Proteomes" id="UP000005387">
    <property type="component" value="Unassembled WGS sequence"/>
</dbReference>
<sequence length="1500" mass="166719">MGAKRYPLTHPQKRIWYTEQINQCSALHNITGSIRIRGPLDYGILEQAIDEQKRKHDALRLRIEEVDGTPAQYAIPFSELEKDEPFVDFSSLPNPETEWQRWVEETAAEPFSLDGGPLCSFPTFRIAEDDGGFLIKIHHIASDGWSSTMLIDQIRDAYERIARGEQLTGDSAPSYLDHIQREAGYLESARFNRDRAFWGAKFAGWPEEEPPPASSESLAGKRKIYMLDADRSNAVKHFLDETGCSLSAWFHFLIALYNRKTAGQAETVIGMPVFNRTGQKEKATAGMFTSTMPLRIAIDSEASITDELIRTQKELTASYYHQKYPYDLLISDLQLKKRGIDGLFDISVNVYNTKVITEWAGASAEVLEHHCGSQSHSLQLVVKDWLASGELKVEIDFKLAEFSEAQIDRLFDRLTSMIDGILASPDLPVGQMSILLEPEKERLAAYLSTQKEYPRDKTVMALFKEQAQRTPDRVAAVYGTEQLTYRQLDERSDRLSAWLSSRGIGRECAVGLFVRHSLDTVVAILAVLKAGAAYVPIDPDYPVERIGYMLGDADCGLLLANVAVPEGTGYVGPIGFLDDPSMYTEKPDPSSVQAGPDDLAYIIYTSGSTGKPKGVMIEHRGLVNYIWWAKNQYTQGEDDVFPLYSSLAFDLTVTSVFTPLIAGGRIDIYRDDQEEYVLERMMKDNRATVVKLTPSHLSLLLDRDNRGSSIRQFIVGGEDLRTDLAKRIYDSFGGRIEICNEYGPTETVVGCMIHRYDPAEDTRASVPIGIPAANVGLHLLDRDGNPVPEDVLGEIYITGDGLARGYRNLPQVTEERFVSCPFLPGERMYRTGDLARRLESGVVEYAGRADLQVKIRGHRIELGEIERMLAEHPSVREAVVIDRQTNDGSKFLCGYVVREQSEEAVNLTAYLSGCLPSYMVPAHIVELPSIPLNVNGKVDRGSLPAPELKRDAAQGERRGAGHASPALSILLAVARDVLQDAGIAEEDHFYSCGGDSIKAIQLASRLRGRGFAIKVSDVLANPVFADMADCLRSIGLDAANESKRSEGGLRSTPILDWFLTRPFTERHHYVQSVLLRMNDELTAGQLEKIIRDLVNRHDSLRLKLDPSTGAIVFNDDAAIDAVSVYDLSDGSAQEQLDRVKAIGEQLKSSFKLDRDALLKACIFELGQDSRMVLLTAHHLAVDAVSWSVLMEEFGLLYRNIQLAETSSLPSTTTSYQRWAEHLWGRLEDSEHESAYWKAVLADELYIRHDADGQEAEPFAGTVKEWMTQEETEQLLKQASAAYGTNTQELLAAALAAAVQDVFAIERPVVELEGHGREPSDPSIDLSRTVGWFTTLYPVRLQAVEGEAWETSIKSIKETLRSLPSRGLGFGLLTRLSRTLHDPGEGRRIRFNYVGELDSSLNGGEHFTLSEESSGSDSGQGNRPTAPLDIVAMVIGGRLQLSIGYDRGAVRSETATDFAGCFAKRTKELIRHCCSVRERNYTPSDFATISLSQEALDSLYL</sequence>
<dbReference type="PROSITE" id="PS00455">
    <property type="entry name" value="AMP_BINDING"/>
    <property type="match status" value="1"/>
</dbReference>
<dbReference type="PANTHER" id="PTHR45527">
    <property type="entry name" value="NONRIBOSOMAL PEPTIDE SYNTHETASE"/>
    <property type="match status" value="1"/>
</dbReference>
<dbReference type="InterPro" id="IPR036736">
    <property type="entry name" value="ACP-like_sf"/>
</dbReference>
<dbReference type="NCBIfam" id="TIGR01733">
    <property type="entry name" value="AA-adenyl-dom"/>
    <property type="match status" value="1"/>
</dbReference>
<dbReference type="SUPFAM" id="SSF47336">
    <property type="entry name" value="ACP-like"/>
    <property type="match status" value="1"/>
</dbReference>
<dbReference type="Gene3D" id="3.30.559.30">
    <property type="entry name" value="Nonribosomal peptide synthetase, condensation domain"/>
    <property type="match status" value="2"/>
</dbReference>
<feature type="domain" description="Carrier" evidence="10">
    <location>
        <begin position="961"/>
        <end position="1035"/>
    </location>
</feature>
<dbReference type="PANTHER" id="PTHR45527:SF1">
    <property type="entry name" value="FATTY ACID SYNTHASE"/>
    <property type="match status" value="1"/>
</dbReference>
<dbReference type="Pfam" id="PF13193">
    <property type="entry name" value="AMP-binding_C"/>
    <property type="match status" value="1"/>
</dbReference>
<evidence type="ECO:0000256" key="3">
    <source>
        <dbReference type="ARBA" id="ARBA00022450"/>
    </source>
</evidence>
<dbReference type="InterPro" id="IPR023213">
    <property type="entry name" value="CAT-like_dom_sf"/>
</dbReference>
<evidence type="ECO:0000256" key="1">
    <source>
        <dbReference type="ARBA" id="ARBA00001957"/>
    </source>
</evidence>
<dbReference type="InterPro" id="IPR009081">
    <property type="entry name" value="PP-bd_ACP"/>
</dbReference>
<dbReference type="SUPFAM" id="SSF52777">
    <property type="entry name" value="CoA-dependent acyltransferases"/>
    <property type="match status" value="4"/>
</dbReference>
<name>E0IG96_9BACL</name>
<dbReference type="GO" id="GO:0031177">
    <property type="term" value="F:phosphopantetheine binding"/>
    <property type="evidence" value="ECO:0007669"/>
    <property type="project" value="TreeGrafter"/>
</dbReference>
<dbReference type="EMBL" id="AEDD01000016">
    <property type="protein sequence ID" value="EFM08498.1"/>
    <property type="molecule type" value="Genomic_DNA"/>
</dbReference>
<evidence type="ECO:0000259" key="10">
    <source>
        <dbReference type="PROSITE" id="PS50075"/>
    </source>
</evidence>
<dbReference type="InterPro" id="IPR020845">
    <property type="entry name" value="AMP-binding_CS"/>
</dbReference>